<dbReference type="GO" id="GO:0005634">
    <property type="term" value="C:nucleus"/>
    <property type="evidence" value="ECO:0007669"/>
    <property type="project" value="TreeGrafter"/>
</dbReference>
<dbReference type="PROSITE" id="PS50297">
    <property type="entry name" value="ANK_REP_REGION"/>
    <property type="match status" value="8"/>
</dbReference>
<dbReference type="PROSITE" id="PS50088">
    <property type="entry name" value="ANK_REPEAT"/>
    <property type="match status" value="10"/>
</dbReference>
<feature type="repeat" description="ANK" evidence="3">
    <location>
        <begin position="305"/>
        <end position="329"/>
    </location>
</feature>
<dbReference type="AlphaFoldDB" id="A0A3Q2W4Y1"/>
<feature type="repeat" description="ANK" evidence="3">
    <location>
        <begin position="170"/>
        <end position="203"/>
    </location>
</feature>
<evidence type="ECO:0000256" key="3">
    <source>
        <dbReference type="PROSITE-ProRule" id="PRU00023"/>
    </source>
</evidence>
<evidence type="ECO:0000313" key="4">
    <source>
        <dbReference type="Ensembl" id="ENSHBUP00000016239.1"/>
    </source>
</evidence>
<feature type="repeat" description="ANK" evidence="3">
    <location>
        <begin position="10"/>
        <end position="37"/>
    </location>
</feature>
<dbReference type="Pfam" id="PF12796">
    <property type="entry name" value="Ank_2"/>
    <property type="match status" value="3"/>
</dbReference>
<dbReference type="SUPFAM" id="SSF48403">
    <property type="entry name" value="Ankyrin repeat"/>
    <property type="match status" value="1"/>
</dbReference>
<evidence type="ECO:0000256" key="2">
    <source>
        <dbReference type="ARBA" id="ARBA00023043"/>
    </source>
</evidence>
<dbReference type="SMART" id="SM00248">
    <property type="entry name" value="ANK"/>
    <property type="match status" value="10"/>
</dbReference>
<sequence length="405" mass="44264">FQLAGRAHLLLMEAKNGHLSIAELLIQKGARLDLQNDAGHTALHRAASRGHTELMKTLVKAGAPIHTLDLKGKTPIHLAAENRHLKSVKLLVEEEARQSESHRQNMFLHMAAMEDDWRLAELLLQSGATVDALNSQDGLTPLHIASMQGHTDTVIQLLHNKAEPGVTDRLGRTALHWAAFSQVDSCVVDLLLSAKADPDATDNEKKTPLHLAAMEGKVDVAISLLSHRAKRRARDMDGSTPLHYAAAGGHVSVVTALLQPLNNKGTEDRNAWRKTPLHAAAEKGHDSVALRLLEAGAKINATDHNKDTPLHCAARGGHHKVMKILVNWGQAGNVGWRNKANLQAKNNIGKTPLQVAETKHTPEHENTAILLKRKMNLIISLHSNKFLLLLMYPNSHLLTPNSSVL</sequence>
<dbReference type="GO" id="GO:0061629">
    <property type="term" value="F:RNA polymerase II-specific DNA-binding transcription factor binding"/>
    <property type="evidence" value="ECO:0007669"/>
    <property type="project" value="TreeGrafter"/>
</dbReference>
<protein>
    <submittedName>
        <fullName evidence="4">Uncharacterized protein</fullName>
    </submittedName>
</protein>
<evidence type="ECO:0000313" key="5">
    <source>
        <dbReference type="Proteomes" id="UP000264840"/>
    </source>
</evidence>
<dbReference type="Proteomes" id="UP000264840">
    <property type="component" value="Unplaced"/>
</dbReference>
<feature type="repeat" description="ANK" evidence="3">
    <location>
        <begin position="103"/>
        <end position="135"/>
    </location>
</feature>
<dbReference type="InterPro" id="IPR036770">
    <property type="entry name" value="Ankyrin_rpt-contain_sf"/>
</dbReference>
<dbReference type="GO" id="GO:0006357">
    <property type="term" value="P:regulation of transcription by RNA polymerase II"/>
    <property type="evidence" value="ECO:0007669"/>
    <property type="project" value="TreeGrafter"/>
</dbReference>
<dbReference type="STRING" id="8153.ENSHBUP00000016239"/>
<dbReference type="PANTHER" id="PTHR24126:SF14">
    <property type="entry name" value="ANK_REP_REGION DOMAIN-CONTAINING PROTEIN"/>
    <property type="match status" value="1"/>
</dbReference>
<accession>A0A3Q2W4Y1</accession>
<dbReference type="PRINTS" id="PR01415">
    <property type="entry name" value="ANKYRIN"/>
</dbReference>
<organism evidence="4 5">
    <name type="scientific">Haplochromis burtoni</name>
    <name type="common">Burton's mouthbrooder</name>
    <name type="synonym">Chromis burtoni</name>
    <dbReference type="NCBI Taxonomy" id="8153"/>
    <lineage>
        <taxon>Eukaryota</taxon>
        <taxon>Metazoa</taxon>
        <taxon>Chordata</taxon>
        <taxon>Craniata</taxon>
        <taxon>Vertebrata</taxon>
        <taxon>Euteleostomi</taxon>
        <taxon>Actinopterygii</taxon>
        <taxon>Neopterygii</taxon>
        <taxon>Teleostei</taxon>
        <taxon>Neoteleostei</taxon>
        <taxon>Acanthomorphata</taxon>
        <taxon>Ovalentaria</taxon>
        <taxon>Cichlomorphae</taxon>
        <taxon>Cichliformes</taxon>
        <taxon>Cichlidae</taxon>
        <taxon>African cichlids</taxon>
        <taxon>Pseudocrenilabrinae</taxon>
        <taxon>Haplochromini</taxon>
        <taxon>Haplochromis</taxon>
    </lineage>
</organism>
<feature type="repeat" description="ANK" evidence="3">
    <location>
        <begin position="237"/>
        <end position="269"/>
    </location>
</feature>
<dbReference type="Gene3D" id="1.25.40.20">
    <property type="entry name" value="Ankyrin repeat-containing domain"/>
    <property type="match status" value="4"/>
</dbReference>
<feature type="repeat" description="ANK" evidence="3">
    <location>
        <begin position="204"/>
        <end position="236"/>
    </location>
</feature>
<keyword evidence="1" id="KW-0677">Repeat</keyword>
<reference evidence="4" key="1">
    <citation type="submission" date="2025-08" db="UniProtKB">
        <authorList>
            <consortium name="Ensembl"/>
        </authorList>
    </citation>
    <scope>IDENTIFICATION</scope>
</reference>
<keyword evidence="2 3" id="KW-0040">ANK repeat</keyword>
<dbReference type="Pfam" id="PF00023">
    <property type="entry name" value="Ank"/>
    <property type="match status" value="1"/>
</dbReference>
<dbReference type="GeneTree" id="ENSGT00940000169328"/>
<name>A0A3Q2W4Y1_HAPBU</name>
<feature type="repeat" description="ANK" evidence="3">
    <location>
        <begin position="38"/>
        <end position="70"/>
    </location>
</feature>
<keyword evidence="5" id="KW-1185">Reference proteome</keyword>
<reference evidence="4" key="2">
    <citation type="submission" date="2025-09" db="UniProtKB">
        <authorList>
            <consortium name="Ensembl"/>
        </authorList>
    </citation>
    <scope>IDENTIFICATION</scope>
</reference>
<feature type="repeat" description="ANK" evidence="3">
    <location>
        <begin position="272"/>
        <end position="304"/>
    </location>
</feature>
<evidence type="ECO:0000256" key="1">
    <source>
        <dbReference type="ARBA" id="ARBA00022737"/>
    </source>
</evidence>
<dbReference type="InterPro" id="IPR002110">
    <property type="entry name" value="Ankyrin_rpt"/>
</dbReference>
<dbReference type="Ensembl" id="ENSHBUT00000024717.1">
    <property type="protein sequence ID" value="ENSHBUP00000016239.1"/>
    <property type="gene ID" value="ENSHBUG00000000536.1"/>
</dbReference>
<dbReference type="PANTHER" id="PTHR24126">
    <property type="entry name" value="ANKYRIN REPEAT, PH AND SEC7 DOMAIN CONTAINING PROTEIN SECG-RELATED"/>
    <property type="match status" value="1"/>
</dbReference>
<feature type="repeat" description="ANK" evidence="3">
    <location>
        <begin position="71"/>
        <end position="103"/>
    </location>
</feature>
<feature type="repeat" description="ANK" evidence="3">
    <location>
        <begin position="137"/>
        <end position="169"/>
    </location>
</feature>
<proteinExistence type="predicted"/>